<sequence length="102" mass="12182">MLYRQLEHVVQPASCRAVYDLVRKRVKVRLAVQQPERAVHVFRLLRELPMRLRRRTSAPLKYLMRRDAAAHFLDLVRRSAFAARRVRLLQRRSDRAEACPLH</sequence>
<dbReference type="AlphaFoldDB" id="A0A5C4LVC5"/>
<reference evidence="1 2" key="1">
    <citation type="submission" date="2019-05" db="EMBL/GenBank/DDBJ databases">
        <title>Mumia sp. nov., isolated from the intestinal contents of plateau pika (Ochotona curzoniae) in the Qinghai-Tibet plateau of China.</title>
        <authorList>
            <person name="Tian Z."/>
        </authorList>
    </citation>
    <scope>NUCLEOTIDE SEQUENCE [LARGE SCALE GENOMIC DNA]</scope>
    <source>
        <strain evidence="2">527</strain>
    </source>
</reference>
<dbReference type="Proteomes" id="UP000306740">
    <property type="component" value="Unassembled WGS sequence"/>
</dbReference>
<organism evidence="1 2">
    <name type="scientific">Mumia zhuanghuii</name>
    <dbReference type="NCBI Taxonomy" id="2585211"/>
    <lineage>
        <taxon>Bacteria</taxon>
        <taxon>Bacillati</taxon>
        <taxon>Actinomycetota</taxon>
        <taxon>Actinomycetes</taxon>
        <taxon>Propionibacteriales</taxon>
        <taxon>Nocardioidaceae</taxon>
        <taxon>Mumia</taxon>
    </lineage>
</organism>
<comment type="caution">
    <text evidence="1">The sequence shown here is derived from an EMBL/GenBank/DDBJ whole genome shotgun (WGS) entry which is preliminary data.</text>
</comment>
<protein>
    <submittedName>
        <fullName evidence="1">Uncharacterized protein</fullName>
    </submittedName>
</protein>
<proteinExistence type="predicted"/>
<dbReference type="RefSeq" id="WP_139107491.1">
    <property type="nucleotide sequence ID" value="NZ_VDFR01000282.1"/>
</dbReference>
<evidence type="ECO:0000313" key="1">
    <source>
        <dbReference type="EMBL" id="TNC22169.1"/>
    </source>
</evidence>
<dbReference type="EMBL" id="VDFR01000282">
    <property type="protein sequence ID" value="TNC22169.1"/>
    <property type="molecule type" value="Genomic_DNA"/>
</dbReference>
<evidence type="ECO:0000313" key="2">
    <source>
        <dbReference type="Proteomes" id="UP000306740"/>
    </source>
</evidence>
<name>A0A5C4LVC5_9ACTN</name>
<gene>
    <name evidence="1" type="ORF">FHE65_35820</name>
</gene>
<accession>A0A5C4LVC5</accession>